<sequence>MPVFRDDLRGRPDWCELERFEIATLPPGGEHRWAAAHPANKLVVVEGRCTVGEKAVERGGTLDVPAGDHTVRSDDEATVVLLGGHWGEDCGGAGLFGVAKAEELGDIGDPASYPKETNFDRHYHDCDEYWIVLRGGGTASSEDVLYEVGPGDCVATRMGSHHDFPLVTDPVLAVFFETTMRGELRRGHLWEHTHGPAVAAK</sequence>
<evidence type="ECO:0000313" key="2">
    <source>
        <dbReference type="EMBL" id="TDE09926.1"/>
    </source>
</evidence>
<dbReference type="InParanoid" id="A0A4R5D8U3"/>
<keyword evidence="3" id="KW-1185">Reference proteome</keyword>
<evidence type="ECO:0000313" key="3">
    <source>
        <dbReference type="Proteomes" id="UP000294739"/>
    </source>
</evidence>
<dbReference type="EMBL" id="SMKZ01000016">
    <property type="protein sequence ID" value="TDE09926.1"/>
    <property type="molecule type" value="Genomic_DNA"/>
</dbReference>
<dbReference type="Gene3D" id="2.60.120.10">
    <property type="entry name" value="Jelly Rolls"/>
    <property type="match status" value="1"/>
</dbReference>
<feature type="domain" description="Cupin type-2" evidence="1">
    <location>
        <begin position="114"/>
        <end position="168"/>
    </location>
</feature>
<dbReference type="Pfam" id="PF07883">
    <property type="entry name" value="Cupin_2"/>
    <property type="match status" value="1"/>
</dbReference>
<dbReference type="AlphaFoldDB" id="A0A4R5D8U3"/>
<dbReference type="InterPro" id="IPR011051">
    <property type="entry name" value="RmlC_Cupin_sf"/>
</dbReference>
<proteinExistence type="predicted"/>
<protein>
    <recommendedName>
        <fullName evidence="1">Cupin type-2 domain-containing protein</fullName>
    </recommendedName>
</protein>
<dbReference type="SUPFAM" id="SSF51182">
    <property type="entry name" value="RmlC-like cupins"/>
    <property type="match status" value="2"/>
</dbReference>
<organism evidence="2 3">
    <name type="scientific">Jiangella asiatica</name>
    <dbReference type="NCBI Taxonomy" id="2530372"/>
    <lineage>
        <taxon>Bacteria</taxon>
        <taxon>Bacillati</taxon>
        <taxon>Actinomycetota</taxon>
        <taxon>Actinomycetes</taxon>
        <taxon>Jiangellales</taxon>
        <taxon>Jiangellaceae</taxon>
        <taxon>Jiangella</taxon>
    </lineage>
</organism>
<dbReference type="OrthoDB" id="3231985at2"/>
<reference evidence="2 3" key="1">
    <citation type="submission" date="2019-03" db="EMBL/GenBank/DDBJ databases">
        <title>Draft genome sequences of novel Actinobacteria.</title>
        <authorList>
            <person name="Sahin N."/>
            <person name="Ay H."/>
            <person name="Saygin H."/>
        </authorList>
    </citation>
    <scope>NUCLEOTIDE SEQUENCE [LARGE SCALE GENOMIC DNA]</scope>
    <source>
        <strain evidence="2 3">5K138</strain>
    </source>
</reference>
<name>A0A4R5D8U3_9ACTN</name>
<dbReference type="Proteomes" id="UP000294739">
    <property type="component" value="Unassembled WGS sequence"/>
</dbReference>
<gene>
    <name evidence="2" type="ORF">E1269_13205</name>
</gene>
<accession>A0A4R5D8U3</accession>
<evidence type="ECO:0000259" key="1">
    <source>
        <dbReference type="Pfam" id="PF07883"/>
    </source>
</evidence>
<comment type="caution">
    <text evidence="2">The sequence shown here is derived from an EMBL/GenBank/DDBJ whole genome shotgun (WGS) entry which is preliminary data.</text>
</comment>
<dbReference type="InterPro" id="IPR014710">
    <property type="entry name" value="RmlC-like_jellyroll"/>
</dbReference>
<dbReference type="InterPro" id="IPR013096">
    <property type="entry name" value="Cupin_2"/>
</dbReference>
<dbReference type="RefSeq" id="WP_131895172.1">
    <property type="nucleotide sequence ID" value="NZ_SMKZ01000016.1"/>
</dbReference>